<accession>A0AAW3JNF5</accession>
<evidence type="ECO:0000313" key="2">
    <source>
        <dbReference type="EMBL" id="KQC84331.1"/>
    </source>
</evidence>
<feature type="transmembrane region" description="Helical" evidence="1">
    <location>
        <begin position="119"/>
        <end position="145"/>
    </location>
</feature>
<dbReference type="EMBL" id="LLKB01000006">
    <property type="protein sequence ID" value="KQC84331.1"/>
    <property type="molecule type" value="Genomic_DNA"/>
</dbReference>
<dbReference type="Proteomes" id="UP000050833">
    <property type="component" value="Unassembled WGS sequence"/>
</dbReference>
<keyword evidence="1" id="KW-1133">Transmembrane helix</keyword>
<protein>
    <submittedName>
        <fullName evidence="2">Uncharacterized protein</fullName>
    </submittedName>
</protein>
<feature type="transmembrane region" description="Helical" evidence="1">
    <location>
        <begin position="6"/>
        <end position="23"/>
    </location>
</feature>
<proteinExistence type="predicted"/>
<organism evidence="2 3">
    <name type="scientific">Butyribacter intestini</name>
    <dbReference type="NCBI Taxonomy" id="1703332"/>
    <lineage>
        <taxon>Bacteria</taxon>
        <taxon>Bacillati</taxon>
        <taxon>Bacillota</taxon>
        <taxon>Clostridia</taxon>
        <taxon>Lachnospirales</taxon>
        <taxon>Lachnospiraceae</taxon>
        <taxon>Butyribacter</taxon>
    </lineage>
</organism>
<keyword evidence="1" id="KW-0812">Transmembrane</keyword>
<evidence type="ECO:0000256" key="1">
    <source>
        <dbReference type="SAM" id="Phobius"/>
    </source>
</evidence>
<comment type="caution">
    <text evidence="2">The sequence shown here is derived from an EMBL/GenBank/DDBJ whole genome shotgun (WGS) entry which is preliminary data.</text>
</comment>
<keyword evidence="3" id="KW-1185">Reference proteome</keyword>
<evidence type="ECO:0000313" key="3">
    <source>
        <dbReference type="Proteomes" id="UP000050833"/>
    </source>
</evidence>
<keyword evidence="1" id="KW-0472">Membrane</keyword>
<dbReference type="RefSeq" id="WP_055945888.1">
    <property type="nucleotide sequence ID" value="NZ_DBGDCA010000068.1"/>
</dbReference>
<gene>
    <name evidence="2" type="ORF">APZ18_13570</name>
</gene>
<dbReference type="AlphaFoldDB" id="A0AAW3JNF5"/>
<reference evidence="2 3" key="1">
    <citation type="submission" date="2015-10" db="EMBL/GenBank/DDBJ databases">
        <title>Butyribacter intestini gen. nov., sp. nov., a butyric acid-producing bacterium of the family Lachnospiraceae isolated from the human faeces.</title>
        <authorList>
            <person name="Zou Y."/>
            <person name="Xue W."/>
            <person name="Luo G."/>
            <person name="Lv M."/>
        </authorList>
    </citation>
    <scope>NUCLEOTIDE SEQUENCE [LARGE SCALE GENOMIC DNA]</scope>
    <source>
        <strain evidence="2 3">TF01-11</strain>
    </source>
</reference>
<name>A0AAW3JNF5_9FIRM</name>
<feature type="transmembrane region" description="Helical" evidence="1">
    <location>
        <begin position="157"/>
        <end position="177"/>
    </location>
</feature>
<sequence>MEEFFTVFTGILSALICVIKFYFDLKKNSTKISLKEKYYRKILIPFYVKYKKKKNSGDFCKEFINKKRKKYIECIPTYVIKILEKEPEKLYMILVFDYIHMRENDAKFRNKIDNNIWKLFNILLYYSAMIVGSCGLVELLLYILEWLFGLQMNNTEFIQYIISILLSLLIGFIYPIILKFIMDSKDLYNLNNKYIDKQIDTRMKWYEKNMNKQRFFI</sequence>